<dbReference type="SUPFAM" id="SSF50249">
    <property type="entry name" value="Nucleic acid-binding proteins"/>
    <property type="match status" value="1"/>
</dbReference>
<proteinExistence type="predicted"/>
<keyword evidence="3" id="KW-1185">Reference proteome</keyword>
<gene>
    <name evidence="2" type="primary">A02p043030.1_BraROA</name>
    <name evidence="2" type="ORF">IGI04_007876</name>
</gene>
<evidence type="ECO:0000256" key="1">
    <source>
        <dbReference type="SAM" id="MobiDB-lite"/>
    </source>
</evidence>
<evidence type="ECO:0000313" key="2">
    <source>
        <dbReference type="EMBL" id="KAG5411557.1"/>
    </source>
</evidence>
<name>A0ABQ7NKZ6_BRACM</name>
<reference evidence="2 3" key="1">
    <citation type="submission" date="2021-03" db="EMBL/GenBank/DDBJ databases">
        <authorList>
            <person name="King G.J."/>
            <person name="Bancroft I."/>
            <person name="Baten A."/>
            <person name="Bloomfield J."/>
            <person name="Borpatragohain P."/>
            <person name="He Z."/>
            <person name="Irish N."/>
            <person name="Irwin J."/>
            <person name="Liu K."/>
            <person name="Mauleon R.P."/>
            <person name="Moore J."/>
            <person name="Morris R."/>
            <person name="Ostergaard L."/>
            <person name="Wang B."/>
            <person name="Wells R."/>
        </authorList>
    </citation>
    <scope>NUCLEOTIDE SEQUENCE [LARGE SCALE GENOMIC DNA]</scope>
    <source>
        <strain evidence="2">R-o-18</strain>
        <tissue evidence="2">Leaf</tissue>
    </source>
</reference>
<dbReference type="InterPro" id="IPR012340">
    <property type="entry name" value="NA-bd_OB-fold"/>
</dbReference>
<dbReference type="Proteomes" id="UP000823674">
    <property type="component" value="Chromosome A02"/>
</dbReference>
<protein>
    <submittedName>
        <fullName evidence="2">Uncharacterized protein</fullName>
    </submittedName>
</protein>
<comment type="caution">
    <text evidence="2">The sequence shown here is derived from an EMBL/GenBank/DDBJ whole genome shotgun (WGS) entry which is preliminary data.</text>
</comment>
<accession>A0ABQ7NKZ6</accession>
<sequence>MKYTASANSSALDPKRLGGVRRMFPEWEPCRQFSVIPHVFMDYDVQPTIDYFNWLGSNPEIEKLVNAEEGTKAEIVTAGQIYAYIKKIWPGKPATSWYYIAFSDCKTKATRGPSSLLCPKFGNINFPLDHKYLAKISYLRQNDQAVFVLLDNAGHELTGKHCSEIVDNYIEFRVKVSEYNFSGKTQTITVMKIVSAVVLPPLTTPPELPLAAKSKVALPSASNVGASSKSCVYVAEEGNKSTSNSNSDELQKAKCSKHVK</sequence>
<dbReference type="Gene3D" id="2.40.50.140">
    <property type="entry name" value="Nucleic acid-binding proteins"/>
    <property type="match status" value="1"/>
</dbReference>
<feature type="region of interest" description="Disordered" evidence="1">
    <location>
        <begin position="237"/>
        <end position="260"/>
    </location>
</feature>
<dbReference type="EMBL" id="JADBGQ010000002">
    <property type="protein sequence ID" value="KAG5411557.1"/>
    <property type="molecule type" value="Genomic_DNA"/>
</dbReference>
<organism evidence="2 3">
    <name type="scientific">Brassica rapa subsp. trilocularis</name>
    <dbReference type="NCBI Taxonomy" id="1813537"/>
    <lineage>
        <taxon>Eukaryota</taxon>
        <taxon>Viridiplantae</taxon>
        <taxon>Streptophyta</taxon>
        <taxon>Embryophyta</taxon>
        <taxon>Tracheophyta</taxon>
        <taxon>Spermatophyta</taxon>
        <taxon>Magnoliopsida</taxon>
        <taxon>eudicotyledons</taxon>
        <taxon>Gunneridae</taxon>
        <taxon>Pentapetalae</taxon>
        <taxon>rosids</taxon>
        <taxon>malvids</taxon>
        <taxon>Brassicales</taxon>
        <taxon>Brassicaceae</taxon>
        <taxon>Brassiceae</taxon>
        <taxon>Brassica</taxon>
    </lineage>
</organism>
<evidence type="ECO:0000313" key="3">
    <source>
        <dbReference type="Proteomes" id="UP000823674"/>
    </source>
</evidence>